<name>A0AAJ0GHI2_9PEZI</name>
<keyword evidence="3" id="KW-1185">Reference proteome</keyword>
<evidence type="ECO:0000313" key="3">
    <source>
        <dbReference type="Proteomes" id="UP001271007"/>
    </source>
</evidence>
<dbReference type="Proteomes" id="UP001271007">
    <property type="component" value="Unassembled WGS sequence"/>
</dbReference>
<protein>
    <submittedName>
        <fullName evidence="2">Uncharacterized protein</fullName>
    </submittedName>
</protein>
<evidence type="ECO:0000313" key="2">
    <source>
        <dbReference type="EMBL" id="KAK3057641.1"/>
    </source>
</evidence>
<feature type="region of interest" description="Disordered" evidence="1">
    <location>
        <begin position="19"/>
        <end position="147"/>
    </location>
</feature>
<dbReference type="EMBL" id="JAWDJX010000003">
    <property type="protein sequence ID" value="KAK3057641.1"/>
    <property type="molecule type" value="Genomic_DNA"/>
</dbReference>
<evidence type="ECO:0000256" key="1">
    <source>
        <dbReference type="SAM" id="MobiDB-lite"/>
    </source>
</evidence>
<organism evidence="2 3">
    <name type="scientific">Extremus antarcticus</name>
    <dbReference type="NCBI Taxonomy" id="702011"/>
    <lineage>
        <taxon>Eukaryota</taxon>
        <taxon>Fungi</taxon>
        <taxon>Dikarya</taxon>
        <taxon>Ascomycota</taxon>
        <taxon>Pezizomycotina</taxon>
        <taxon>Dothideomycetes</taxon>
        <taxon>Dothideomycetidae</taxon>
        <taxon>Mycosphaerellales</taxon>
        <taxon>Extremaceae</taxon>
        <taxon>Extremus</taxon>
    </lineage>
</organism>
<feature type="compositionally biased region" description="Pro residues" evidence="1">
    <location>
        <begin position="88"/>
        <end position="116"/>
    </location>
</feature>
<gene>
    <name evidence="2" type="ORF">LTR09_001825</name>
</gene>
<sequence length="158" mass="16625">MATPLSSLRPLGPLKQALRQCRAERRQRRTYATTEALYPSLQTRYPPPSPGFRPSQAIKQNQKQVSKKDSAASQSSPHPVLPSKPAATPSPPSPPPNSPSSTPPAPVPASSPPATPTAPNQATSYTCASATGTPSPASASQYDSDINRSILQSYYGTS</sequence>
<reference evidence="2" key="1">
    <citation type="submission" date="2023-04" db="EMBL/GenBank/DDBJ databases">
        <title>Black Yeasts Isolated from many extreme environments.</title>
        <authorList>
            <person name="Coleine C."/>
            <person name="Stajich J.E."/>
            <person name="Selbmann L."/>
        </authorList>
    </citation>
    <scope>NUCLEOTIDE SEQUENCE</scope>
    <source>
        <strain evidence="2">CCFEE 5312</strain>
    </source>
</reference>
<dbReference type="AlphaFoldDB" id="A0AAJ0GHI2"/>
<feature type="compositionally biased region" description="Low complexity" evidence="1">
    <location>
        <begin position="117"/>
        <end position="140"/>
    </location>
</feature>
<proteinExistence type="predicted"/>
<accession>A0AAJ0GHI2</accession>
<comment type="caution">
    <text evidence="2">The sequence shown here is derived from an EMBL/GenBank/DDBJ whole genome shotgun (WGS) entry which is preliminary data.</text>
</comment>